<feature type="compositionally biased region" description="Pro residues" evidence="1">
    <location>
        <begin position="107"/>
        <end position="127"/>
    </location>
</feature>
<feature type="region of interest" description="Disordered" evidence="1">
    <location>
        <begin position="1"/>
        <end position="162"/>
    </location>
</feature>
<keyword evidence="2" id="KW-0472">Membrane</keyword>
<evidence type="ECO:0000256" key="1">
    <source>
        <dbReference type="SAM" id="MobiDB-lite"/>
    </source>
</evidence>
<evidence type="ECO:0000313" key="4">
    <source>
        <dbReference type="Proteomes" id="UP001628179"/>
    </source>
</evidence>
<dbReference type="EMBL" id="BAAFSV010000005">
    <property type="protein sequence ID" value="GAB1318663.1"/>
    <property type="molecule type" value="Genomic_DNA"/>
</dbReference>
<evidence type="ECO:0000256" key="2">
    <source>
        <dbReference type="SAM" id="Phobius"/>
    </source>
</evidence>
<comment type="caution">
    <text evidence="3">The sequence shown here is derived from an EMBL/GenBank/DDBJ whole genome shotgun (WGS) entry which is preliminary data.</text>
</comment>
<proteinExistence type="predicted"/>
<organism evidence="3 4">
    <name type="scientific">Madurella fahalii</name>
    <dbReference type="NCBI Taxonomy" id="1157608"/>
    <lineage>
        <taxon>Eukaryota</taxon>
        <taxon>Fungi</taxon>
        <taxon>Dikarya</taxon>
        <taxon>Ascomycota</taxon>
        <taxon>Pezizomycotina</taxon>
        <taxon>Sordariomycetes</taxon>
        <taxon>Sordariomycetidae</taxon>
        <taxon>Sordariales</taxon>
        <taxon>Sordariales incertae sedis</taxon>
        <taxon>Madurella</taxon>
    </lineage>
</organism>
<reference evidence="3 4" key="1">
    <citation type="submission" date="2024-09" db="EMBL/GenBank/DDBJ databases">
        <title>Itraconazole resistance in Madurella fahalii resulting from another homologue of gene encoding cytochrome P450 14-alpha sterol demethylase (CYP51).</title>
        <authorList>
            <person name="Yoshioka I."/>
            <person name="Fahal A.H."/>
            <person name="Kaneko S."/>
            <person name="Yaguchi T."/>
        </authorList>
    </citation>
    <scope>NUCLEOTIDE SEQUENCE [LARGE SCALE GENOMIC DNA]</scope>
    <source>
        <strain evidence="3 4">IFM 68171</strain>
    </source>
</reference>
<feature type="compositionally biased region" description="Pro residues" evidence="1">
    <location>
        <begin position="1"/>
        <end position="22"/>
    </location>
</feature>
<accession>A0ABQ0GLL7</accession>
<evidence type="ECO:0000313" key="3">
    <source>
        <dbReference type="EMBL" id="GAB1318663.1"/>
    </source>
</evidence>
<keyword evidence="4" id="KW-1185">Reference proteome</keyword>
<dbReference type="RefSeq" id="XP_070920393.1">
    <property type="nucleotide sequence ID" value="XM_071064292.1"/>
</dbReference>
<sequence length="376" mass="39909">MDPQPHPPASAPPYGPQPPHPGPSDFSHGPPPPGTFNPTLPYRPHSDVAVHSASYYIPGPPSEGISSYHTGPGLPPASTQQQQQQQQQQPPPPSSFSANPAHTNKPPASPPPLTHAPPIPIPDPAPRPAHSTSLPHLAAATAGMPPPTTSSSALGYPEPMTSTRLSDARAGAEAALREYMNLQRQRAMVNGVGGVGVGVGVAGIGMVNGSGGKFGGGEAAGVEERLRAQAGIVLGRLRGLKGDVGGVVGEGEGQRWRRFLVGGIVASVIPIVKALFRRPRDDDESSNDTEYAFRKSKRLIARVLAATRRPGIATVAFFVFAVLYVFQNEVSLRAGRSVQKRLKRLTAKVENGTEDITEEDLKLLKGWRWRVLMWTS</sequence>
<feature type="compositionally biased region" description="Low complexity" evidence="1">
    <location>
        <begin position="138"/>
        <end position="153"/>
    </location>
</feature>
<name>A0ABQ0GLL7_9PEZI</name>
<keyword evidence="2" id="KW-1133">Transmembrane helix</keyword>
<dbReference type="Proteomes" id="UP001628179">
    <property type="component" value="Unassembled WGS sequence"/>
</dbReference>
<dbReference type="GeneID" id="98179615"/>
<keyword evidence="2" id="KW-0812">Transmembrane</keyword>
<protein>
    <submittedName>
        <fullName evidence="3">Uncharacterized protein</fullName>
    </submittedName>
</protein>
<feature type="transmembrane region" description="Helical" evidence="2">
    <location>
        <begin position="303"/>
        <end position="326"/>
    </location>
</feature>
<gene>
    <name evidence="3" type="ORF">MFIFM68171_08873</name>
</gene>